<evidence type="ECO:0000256" key="1">
    <source>
        <dbReference type="SAM" id="MobiDB-lite"/>
    </source>
</evidence>
<comment type="caution">
    <text evidence="2">The sequence shown here is derived from an EMBL/GenBank/DDBJ whole genome shotgun (WGS) entry which is preliminary data.</text>
</comment>
<organism evidence="2 3">
    <name type="scientific">Dryococelus australis</name>
    <dbReference type="NCBI Taxonomy" id="614101"/>
    <lineage>
        <taxon>Eukaryota</taxon>
        <taxon>Metazoa</taxon>
        <taxon>Ecdysozoa</taxon>
        <taxon>Arthropoda</taxon>
        <taxon>Hexapoda</taxon>
        <taxon>Insecta</taxon>
        <taxon>Pterygota</taxon>
        <taxon>Neoptera</taxon>
        <taxon>Polyneoptera</taxon>
        <taxon>Phasmatodea</taxon>
        <taxon>Verophasmatodea</taxon>
        <taxon>Anareolatae</taxon>
        <taxon>Phasmatidae</taxon>
        <taxon>Eurycanthinae</taxon>
        <taxon>Dryococelus</taxon>
    </lineage>
</organism>
<proteinExistence type="predicted"/>
<dbReference type="Proteomes" id="UP001159363">
    <property type="component" value="Chromosome 13"/>
</dbReference>
<protein>
    <submittedName>
        <fullName evidence="2">Uncharacterized protein</fullName>
    </submittedName>
</protein>
<evidence type="ECO:0000313" key="2">
    <source>
        <dbReference type="EMBL" id="KAJ8868837.1"/>
    </source>
</evidence>
<reference evidence="2 3" key="1">
    <citation type="submission" date="2023-02" db="EMBL/GenBank/DDBJ databases">
        <title>LHISI_Scaffold_Assembly.</title>
        <authorList>
            <person name="Stuart O.P."/>
            <person name="Cleave R."/>
            <person name="Magrath M.J.L."/>
            <person name="Mikheyev A.S."/>
        </authorList>
    </citation>
    <scope>NUCLEOTIDE SEQUENCE [LARGE SCALE GENOMIC DNA]</scope>
    <source>
        <strain evidence="2">Daus_M_001</strain>
        <tissue evidence="2">Leg muscle</tissue>
    </source>
</reference>
<gene>
    <name evidence="2" type="ORF">PR048_030378</name>
</gene>
<sequence length="334" mass="36889">MASGFTSLGRYSLSAGVDRSLVRDHGLPDSSQLACGGEEKLTPLPPILSTSCSRIVAERLARSPPTKAIWVQFPGRITPDFRAWESCAEEAVVWRVFSGTSRFHLPLISALLHTHFNHPIGSQDLFVKSCPNLFTQSLLLAHSSFTEIKLIYVRAKRRILRAAASRLFFITLLQDPSRSRLAFNGFENCANEFLHAIKFLLAAVRDISTENESNAHQTGKIDIEAAKGAVVHYVACTPTWLFVSSARQVILSCSLPPIFVQYRTEREMASCPLAALSRSAFGHGREDKPIQGAFIYTRRISNNPPSLWSPPLGDPAFTDQLDSPSTHVPRVGMT</sequence>
<feature type="region of interest" description="Disordered" evidence="1">
    <location>
        <begin position="307"/>
        <end position="334"/>
    </location>
</feature>
<keyword evidence="3" id="KW-1185">Reference proteome</keyword>
<name>A0ABQ9G8U9_9NEOP</name>
<evidence type="ECO:0000313" key="3">
    <source>
        <dbReference type="Proteomes" id="UP001159363"/>
    </source>
</evidence>
<dbReference type="EMBL" id="JARBHB010000014">
    <property type="protein sequence ID" value="KAJ8868837.1"/>
    <property type="molecule type" value="Genomic_DNA"/>
</dbReference>
<accession>A0ABQ9G8U9</accession>